<gene>
    <name evidence="2" type="ORF">KA717_14785</name>
</gene>
<dbReference type="EMBL" id="CP073041">
    <property type="protein sequence ID" value="UXE63726.1"/>
    <property type="molecule type" value="Genomic_DNA"/>
</dbReference>
<feature type="transmembrane region" description="Helical" evidence="1">
    <location>
        <begin position="45"/>
        <end position="64"/>
    </location>
</feature>
<feature type="transmembrane region" description="Helical" evidence="1">
    <location>
        <begin position="140"/>
        <end position="158"/>
    </location>
</feature>
<keyword evidence="1" id="KW-0812">Transmembrane</keyword>
<dbReference type="PANTHER" id="PTHR20992">
    <property type="entry name" value="AT15442P-RELATED"/>
    <property type="match status" value="1"/>
</dbReference>
<evidence type="ECO:0000313" key="2">
    <source>
        <dbReference type="EMBL" id="UXE63726.1"/>
    </source>
</evidence>
<protein>
    <submittedName>
        <fullName evidence="2">DUF389 domain-containing protein</fullName>
    </submittedName>
</protein>
<dbReference type="Proteomes" id="UP001065613">
    <property type="component" value="Chromosome"/>
</dbReference>
<dbReference type="KEGG" id="wna:KA717_14785"/>
<accession>A0A977L329</accession>
<proteinExistence type="predicted"/>
<keyword evidence="1" id="KW-1133">Transmembrane helix</keyword>
<name>A0A977L329_9CYAN</name>
<feature type="transmembrane region" description="Helical" evidence="1">
    <location>
        <begin position="275"/>
        <end position="293"/>
    </location>
</feature>
<feature type="transmembrane region" description="Helical" evidence="1">
    <location>
        <begin position="105"/>
        <end position="125"/>
    </location>
</feature>
<dbReference type="NCBIfam" id="TIGR00271">
    <property type="entry name" value="uncharacterized hydrophobic domain"/>
    <property type="match status" value="1"/>
</dbReference>
<feature type="transmembrane region" description="Helical" evidence="1">
    <location>
        <begin position="70"/>
        <end position="93"/>
    </location>
</feature>
<organism evidence="2">
    <name type="scientific">Woronichinia naegeliana WA131</name>
    <dbReference type="NCBI Taxonomy" id="2824559"/>
    <lineage>
        <taxon>Bacteria</taxon>
        <taxon>Bacillati</taxon>
        <taxon>Cyanobacteriota</taxon>
        <taxon>Cyanophyceae</taxon>
        <taxon>Synechococcales</taxon>
        <taxon>Coelosphaeriaceae</taxon>
        <taxon>Woronichinia</taxon>
    </lineage>
</organism>
<sequence>MPLKNPFFRRLNYFRRRFAHNLGLTDARKKQIYQEICESVSLSSVSYWLQVLLAAGIATLGLVLNSPAVIIGAMLISPLMGSILASGLALAVGDVILVVRATINLILSCSLAIAFAILLVSLLPFKEMTSEIMARTQPNLLDLMVALFSGAVGSVAICQEQKGVATSLPGVAIAVALMPPLCVVGYGLGLVFSVANSNGLQVAMGGGLLFFTNLVAIVFTAMLVFFFVHLDTKNVKDQIHQWQDRDRESHKAQQILLRLPTAGYFQKIGSLPGRFLLILLTIVVISLPLNQSLGQLRQEIIRKRQENQLRTLITETWQQQLGKLSNGEARAYINQLLIAEQQENLIVQLQVVTSKFYSQTERENFIERLAQVLRRKPESITLKLVQIPTGQLVESQTPQPLALASPNIAELQTQFFQAVKTSLQSISLPSPAQLITTEISISAINPLSIQIIYLSDRDLQEDGKSLLTNQIRNQLNIPQTTVVYHRINPQLGSLELVQEQTEITAPQKVILDQVGKLLQKYPNLILSWQLPLASEKTNETDPLLSNHLESLRRYLAEKWQVKDSQIQEKFDQKNANDLQLRLTL</sequence>
<keyword evidence="1" id="KW-0472">Membrane</keyword>
<dbReference type="AlphaFoldDB" id="A0A977L329"/>
<evidence type="ECO:0000256" key="1">
    <source>
        <dbReference type="SAM" id="Phobius"/>
    </source>
</evidence>
<reference evidence="2" key="1">
    <citation type="submission" date="2021-04" db="EMBL/GenBank/DDBJ databases">
        <title>Genome sequence of Woronichinia naegeliana from Washington state freshwater lake bloom.</title>
        <authorList>
            <person name="Dreher T.W."/>
        </authorList>
    </citation>
    <scope>NUCLEOTIDE SEQUENCE</scope>
    <source>
        <strain evidence="2">WA131</strain>
    </source>
</reference>
<feature type="transmembrane region" description="Helical" evidence="1">
    <location>
        <begin position="170"/>
        <end position="195"/>
    </location>
</feature>
<feature type="transmembrane region" description="Helical" evidence="1">
    <location>
        <begin position="207"/>
        <end position="228"/>
    </location>
</feature>
<dbReference type="PANTHER" id="PTHR20992:SF9">
    <property type="entry name" value="AT15442P-RELATED"/>
    <property type="match status" value="1"/>
</dbReference>
<dbReference type="InterPro" id="IPR005240">
    <property type="entry name" value="DUF389"/>
</dbReference>
<dbReference type="Pfam" id="PF04087">
    <property type="entry name" value="DUF389"/>
    <property type="match status" value="1"/>
</dbReference>